<evidence type="ECO:0000313" key="7">
    <source>
        <dbReference type="EMBL" id="GAA1227342.1"/>
    </source>
</evidence>
<evidence type="ECO:0000256" key="3">
    <source>
        <dbReference type="ARBA" id="ARBA00022989"/>
    </source>
</evidence>
<accession>A0ABN1VZ16</accession>
<name>A0ABN1VZ16_9PSEU</name>
<comment type="caution">
    <text evidence="7">The sequence shown here is derived from an EMBL/GenBank/DDBJ whole genome shotgun (WGS) entry which is preliminary data.</text>
</comment>
<dbReference type="EMBL" id="BAAALN010000002">
    <property type="protein sequence ID" value="GAA1227342.1"/>
    <property type="molecule type" value="Genomic_DNA"/>
</dbReference>
<feature type="transmembrane region" description="Helical" evidence="5">
    <location>
        <begin position="140"/>
        <end position="159"/>
    </location>
</feature>
<comment type="subcellular location">
    <subcellularLocation>
        <location evidence="1">Membrane</location>
        <topology evidence="1">Multi-pass membrane protein</topology>
    </subcellularLocation>
</comment>
<dbReference type="InterPro" id="IPR010432">
    <property type="entry name" value="RDD"/>
</dbReference>
<evidence type="ECO:0000256" key="1">
    <source>
        <dbReference type="ARBA" id="ARBA00004141"/>
    </source>
</evidence>
<dbReference type="Pfam" id="PF06271">
    <property type="entry name" value="RDD"/>
    <property type="match status" value="1"/>
</dbReference>
<evidence type="ECO:0000256" key="5">
    <source>
        <dbReference type="SAM" id="Phobius"/>
    </source>
</evidence>
<keyword evidence="8" id="KW-1185">Reference proteome</keyword>
<dbReference type="Proteomes" id="UP001500653">
    <property type="component" value="Unassembled WGS sequence"/>
</dbReference>
<feature type="transmembrane region" description="Helical" evidence="5">
    <location>
        <begin position="21"/>
        <end position="41"/>
    </location>
</feature>
<protein>
    <recommendedName>
        <fullName evidence="6">RDD domain-containing protein</fullName>
    </recommendedName>
</protein>
<keyword evidence="2 5" id="KW-0812">Transmembrane</keyword>
<proteinExistence type="predicted"/>
<gene>
    <name evidence="7" type="ORF">GCM10009676_06890</name>
</gene>
<evidence type="ECO:0000256" key="4">
    <source>
        <dbReference type="ARBA" id="ARBA00023136"/>
    </source>
</evidence>
<reference evidence="7 8" key="1">
    <citation type="journal article" date="2019" name="Int. J. Syst. Evol. Microbiol.">
        <title>The Global Catalogue of Microorganisms (GCM) 10K type strain sequencing project: providing services to taxonomists for standard genome sequencing and annotation.</title>
        <authorList>
            <consortium name="The Broad Institute Genomics Platform"/>
            <consortium name="The Broad Institute Genome Sequencing Center for Infectious Disease"/>
            <person name="Wu L."/>
            <person name="Ma J."/>
        </authorList>
    </citation>
    <scope>NUCLEOTIDE SEQUENCE [LARGE SCALE GENOMIC DNA]</scope>
    <source>
        <strain evidence="7 8">JCM 13023</strain>
    </source>
</reference>
<evidence type="ECO:0000313" key="8">
    <source>
        <dbReference type="Proteomes" id="UP001500653"/>
    </source>
</evidence>
<evidence type="ECO:0000256" key="2">
    <source>
        <dbReference type="ARBA" id="ARBA00022692"/>
    </source>
</evidence>
<dbReference type="RefSeq" id="WP_253864775.1">
    <property type="nucleotide sequence ID" value="NZ_BAAALN010000002.1"/>
</dbReference>
<feature type="transmembrane region" description="Helical" evidence="5">
    <location>
        <begin position="61"/>
        <end position="85"/>
    </location>
</feature>
<keyword evidence="3 5" id="KW-1133">Transmembrane helix</keyword>
<evidence type="ECO:0000259" key="6">
    <source>
        <dbReference type="Pfam" id="PF06271"/>
    </source>
</evidence>
<keyword evidence="4 5" id="KW-0472">Membrane</keyword>
<feature type="domain" description="RDD" evidence="6">
    <location>
        <begin position="14"/>
        <end position="173"/>
    </location>
</feature>
<organism evidence="7 8">
    <name type="scientific">Prauserella halophila</name>
    <dbReference type="NCBI Taxonomy" id="185641"/>
    <lineage>
        <taxon>Bacteria</taxon>
        <taxon>Bacillati</taxon>
        <taxon>Actinomycetota</taxon>
        <taxon>Actinomycetes</taxon>
        <taxon>Pseudonocardiales</taxon>
        <taxon>Pseudonocardiaceae</taxon>
        <taxon>Prauserella</taxon>
    </lineage>
</organism>
<sequence>MASAEIPVRRAPGGARWRASLWDYAAIVGWLAGLTVLGFLVRSVSGPALVSPSPPLGAVDAAALLLTVFPVWLYFTIGEGGRAGAGWGKRRARLRVVDAGGGRASYGRVAVRNAVKLLPWQLAHLAVARLILAVDAPVTVGVTYTLALVIPLVSIVMAWRDPLRRALHDRAAGTRVVQAPGAES</sequence>